<evidence type="ECO:0000313" key="3">
    <source>
        <dbReference type="Proteomes" id="UP001054837"/>
    </source>
</evidence>
<organism evidence="2 3">
    <name type="scientific">Caerostris darwini</name>
    <dbReference type="NCBI Taxonomy" id="1538125"/>
    <lineage>
        <taxon>Eukaryota</taxon>
        <taxon>Metazoa</taxon>
        <taxon>Ecdysozoa</taxon>
        <taxon>Arthropoda</taxon>
        <taxon>Chelicerata</taxon>
        <taxon>Arachnida</taxon>
        <taxon>Araneae</taxon>
        <taxon>Araneomorphae</taxon>
        <taxon>Entelegynae</taxon>
        <taxon>Araneoidea</taxon>
        <taxon>Araneidae</taxon>
        <taxon>Caerostris</taxon>
    </lineage>
</organism>
<reference evidence="2 3" key="1">
    <citation type="submission" date="2021-06" db="EMBL/GenBank/DDBJ databases">
        <title>Caerostris darwini draft genome.</title>
        <authorList>
            <person name="Kono N."/>
            <person name="Arakawa K."/>
        </authorList>
    </citation>
    <scope>NUCLEOTIDE SEQUENCE [LARGE SCALE GENOMIC DNA]</scope>
</reference>
<accession>A0AAV4PYN4</accession>
<name>A0AAV4PYN4_9ARAC</name>
<dbReference type="Proteomes" id="UP001054837">
    <property type="component" value="Unassembled WGS sequence"/>
</dbReference>
<gene>
    <name evidence="2" type="ORF">CDAR_407961</name>
</gene>
<evidence type="ECO:0000256" key="1">
    <source>
        <dbReference type="SAM" id="MobiDB-lite"/>
    </source>
</evidence>
<dbReference type="AlphaFoldDB" id="A0AAV4PYN4"/>
<protein>
    <submittedName>
        <fullName evidence="2">Uncharacterized protein</fullName>
    </submittedName>
</protein>
<evidence type="ECO:0000313" key="2">
    <source>
        <dbReference type="EMBL" id="GIY01314.1"/>
    </source>
</evidence>
<dbReference type="EMBL" id="BPLQ01003556">
    <property type="protein sequence ID" value="GIY01314.1"/>
    <property type="molecule type" value="Genomic_DNA"/>
</dbReference>
<feature type="region of interest" description="Disordered" evidence="1">
    <location>
        <begin position="140"/>
        <end position="164"/>
    </location>
</feature>
<keyword evidence="3" id="KW-1185">Reference proteome</keyword>
<proteinExistence type="predicted"/>
<comment type="caution">
    <text evidence="2">The sequence shown here is derived from an EMBL/GenBank/DDBJ whole genome shotgun (WGS) entry which is preliminary data.</text>
</comment>
<sequence>MPSIIPTVEVQGKWREFYHGKGRGELSLGLSIKNGDLNGETARFHCRSFPTRVIEIREKKSREKKIGEKICDQNKSGPRSIHNPHGRSLRKMEWILSLRGRGELSLGLSIKNAARFHCRSFPTRVIEIREKKREKRLERKICDQNKSGPHSIHNPHGGSLRKME</sequence>